<organism evidence="9">
    <name type="scientific">Aureoumbra lagunensis</name>
    <dbReference type="NCBI Taxonomy" id="44058"/>
    <lineage>
        <taxon>Eukaryota</taxon>
        <taxon>Sar</taxon>
        <taxon>Stramenopiles</taxon>
        <taxon>Ochrophyta</taxon>
        <taxon>Pelagophyceae</taxon>
        <taxon>Pelagomonadales</taxon>
        <taxon>Aureoumbra</taxon>
    </lineage>
</organism>
<dbReference type="PANTHER" id="PTHR15944">
    <property type="entry name" value="FARNESYLCYSTEINE LYASE"/>
    <property type="match status" value="1"/>
</dbReference>
<dbReference type="SUPFAM" id="SSF51905">
    <property type="entry name" value="FAD/NAD(P)-binding domain"/>
    <property type="match status" value="1"/>
</dbReference>
<dbReference type="EMBL" id="HBIJ01022775">
    <property type="protein sequence ID" value="CAE0374115.1"/>
    <property type="molecule type" value="Transcribed_RNA"/>
</dbReference>
<name>A0A7S3K3V0_9STRA</name>
<dbReference type="GO" id="GO:0030328">
    <property type="term" value="P:prenylcysteine catabolic process"/>
    <property type="evidence" value="ECO:0007669"/>
    <property type="project" value="InterPro"/>
</dbReference>
<comment type="cofactor">
    <cofactor evidence="1">
        <name>FAD</name>
        <dbReference type="ChEBI" id="CHEBI:57692"/>
    </cofactor>
</comment>
<feature type="domain" description="Prenylcysteine lyase" evidence="8">
    <location>
        <begin position="128"/>
        <end position="456"/>
    </location>
</feature>
<comment type="similarity">
    <text evidence="2">Belongs to the prenylcysteine oxidase family.</text>
</comment>
<keyword evidence="3" id="KW-0285">Flavoprotein</keyword>
<evidence type="ECO:0000256" key="2">
    <source>
        <dbReference type="ARBA" id="ARBA00009967"/>
    </source>
</evidence>
<keyword evidence="7" id="KW-0325">Glycoprotein</keyword>
<dbReference type="Gene3D" id="3.50.50.60">
    <property type="entry name" value="FAD/NAD(P)-binding domain"/>
    <property type="match status" value="1"/>
</dbReference>
<evidence type="ECO:0000256" key="5">
    <source>
        <dbReference type="ARBA" id="ARBA00022827"/>
    </source>
</evidence>
<proteinExistence type="inferred from homology"/>
<dbReference type="AlphaFoldDB" id="A0A7S3K3V0"/>
<dbReference type="InterPro" id="IPR036188">
    <property type="entry name" value="FAD/NAD-bd_sf"/>
</dbReference>
<evidence type="ECO:0000256" key="7">
    <source>
        <dbReference type="ARBA" id="ARBA00023180"/>
    </source>
</evidence>
<dbReference type="Pfam" id="PF07156">
    <property type="entry name" value="Prenylcys_lyase"/>
    <property type="match status" value="1"/>
</dbReference>
<sequence>MSQSNVIKVLISILLIRSEAKRKASVAIVGSGLGGASTAYWLQQEFKEAIDITVFERENRVGGRMEHMMIGNNTYELGAAIYVSGNKYVSEFVELMGLESAAPSHVGNTFGLYDGNKILYKSGKLGALLRYGPRALNRLRSTVLDFFGKFEQIYTLQNAKQYFFTPQELWQALGLWNYTLQSFDSFLRHEKLVQNRGAERLIDELTFAMNRVNYNQGNEINALTGSVSMCPAVAGQKVLAIRQGNSQLAQRLLANTTLRLNERVLELTADGDLITANTRQHYDAIILAAPLDTSDITLTASAAHEAYSMIQKYQKRPFQTTYTTFISGSCPVLNKSKLSSLFIVAHMIKPFPASSLSTLGSWNNATSIFKLFSRHPLEDAELDDIFDSGWSRLATKHWPAAYPKLEPFQQDQQLLPFQLSDQLFYVNTLEFATSALEIAAIAGRNVALLTADSLQRRRLIESPSSLHSKDCNYDSHATCTSRA</sequence>
<dbReference type="GO" id="GO:0001735">
    <property type="term" value="F:prenylcysteine oxidase activity"/>
    <property type="evidence" value="ECO:0007669"/>
    <property type="project" value="InterPro"/>
</dbReference>
<keyword evidence="6" id="KW-0560">Oxidoreductase</keyword>
<gene>
    <name evidence="9" type="ORF">ALAG00032_LOCUS14918</name>
</gene>
<evidence type="ECO:0000256" key="4">
    <source>
        <dbReference type="ARBA" id="ARBA00022729"/>
    </source>
</evidence>
<evidence type="ECO:0000256" key="6">
    <source>
        <dbReference type="ARBA" id="ARBA00023002"/>
    </source>
</evidence>
<accession>A0A7S3K3V0</accession>
<reference evidence="9" key="1">
    <citation type="submission" date="2021-01" db="EMBL/GenBank/DDBJ databases">
        <authorList>
            <person name="Corre E."/>
            <person name="Pelletier E."/>
            <person name="Niang G."/>
            <person name="Scheremetjew M."/>
            <person name="Finn R."/>
            <person name="Kale V."/>
            <person name="Holt S."/>
            <person name="Cochrane G."/>
            <person name="Meng A."/>
            <person name="Brown T."/>
            <person name="Cohen L."/>
        </authorList>
    </citation>
    <scope>NUCLEOTIDE SEQUENCE</scope>
    <source>
        <strain evidence="9">CCMP1510</strain>
    </source>
</reference>
<evidence type="ECO:0000256" key="3">
    <source>
        <dbReference type="ARBA" id="ARBA00022630"/>
    </source>
</evidence>
<keyword evidence="4" id="KW-0732">Signal</keyword>
<evidence type="ECO:0000256" key="1">
    <source>
        <dbReference type="ARBA" id="ARBA00001974"/>
    </source>
</evidence>
<keyword evidence="5" id="KW-0274">FAD</keyword>
<dbReference type="GO" id="GO:0030327">
    <property type="term" value="P:prenylated protein catabolic process"/>
    <property type="evidence" value="ECO:0007669"/>
    <property type="project" value="TreeGrafter"/>
</dbReference>
<dbReference type="InterPro" id="IPR017046">
    <property type="entry name" value="Prenylcysteine_Oxase1"/>
</dbReference>
<dbReference type="PANTHER" id="PTHR15944:SF0">
    <property type="entry name" value="PRENYLCYSTEINE LYASE DOMAIN-CONTAINING PROTEIN"/>
    <property type="match status" value="1"/>
</dbReference>
<evidence type="ECO:0000313" key="9">
    <source>
        <dbReference type="EMBL" id="CAE0374115.1"/>
    </source>
</evidence>
<dbReference type="Pfam" id="PF13450">
    <property type="entry name" value="NAD_binding_8"/>
    <property type="match status" value="1"/>
</dbReference>
<dbReference type="InterPro" id="IPR010795">
    <property type="entry name" value="Prenylcys_lyase"/>
</dbReference>
<evidence type="ECO:0000259" key="8">
    <source>
        <dbReference type="Pfam" id="PF07156"/>
    </source>
</evidence>
<protein>
    <recommendedName>
        <fullName evidence="8">Prenylcysteine lyase domain-containing protein</fullName>
    </recommendedName>
</protein>